<dbReference type="AlphaFoldDB" id="A0A7J5GPT1"/>
<dbReference type="EMBL" id="WCUA01000172">
    <property type="protein sequence ID" value="KAB4178933.1"/>
    <property type="molecule type" value="Genomic_DNA"/>
</dbReference>
<dbReference type="RefSeq" id="WP_151874810.1">
    <property type="nucleotide sequence ID" value="NZ_WCUA01000172.1"/>
</dbReference>
<name>A0A7J5GPT1_BACUN</name>
<evidence type="ECO:0000256" key="1">
    <source>
        <dbReference type="SAM" id="MobiDB-lite"/>
    </source>
</evidence>
<reference evidence="2 3" key="1">
    <citation type="journal article" date="2019" name="Nat. Med.">
        <title>A library of human gut bacterial isolates paired with longitudinal multiomics data enables mechanistic microbiome research.</title>
        <authorList>
            <person name="Poyet M."/>
            <person name="Groussin M."/>
            <person name="Gibbons S.M."/>
            <person name="Avila-Pacheco J."/>
            <person name="Jiang X."/>
            <person name="Kearney S.M."/>
            <person name="Perrotta A.R."/>
            <person name="Berdy B."/>
            <person name="Zhao S."/>
            <person name="Lieberman T.D."/>
            <person name="Swanson P.K."/>
            <person name="Smith M."/>
            <person name="Roesemann S."/>
            <person name="Alexander J.E."/>
            <person name="Rich S.A."/>
            <person name="Livny J."/>
            <person name="Vlamakis H."/>
            <person name="Clish C."/>
            <person name="Bullock K."/>
            <person name="Deik A."/>
            <person name="Scott J."/>
            <person name="Pierce K.A."/>
            <person name="Xavier R.J."/>
            <person name="Alm E.J."/>
        </authorList>
    </citation>
    <scope>NUCLEOTIDE SEQUENCE [LARGE SCALE GENOMIC DNA]</scope>
    <source>
        <strain evidence="2 3">BIOML-A21</strain>
    </source>
</reference>
<evidence type="ECO:0000313" key="3">
    <source>
        <dbReference type="Proteomes" id="UP000442334"/>
    </source>
</evidence>
<accession>A0A7J5GPT1</accession>
<proteinExistence type="predicted"/>
<feature type="region of interest" description="Disordered" evidence="1">
    <location>
        <begin position="49"/>
        <end position="77"/>
    </location>
</feature>
<gene>
    <name evidence="2" type="ORF">GAQ34_22980</name>
</gene>
<feature type="compositionally biased region" description="Low complexity" evidence="1">
    <location>
        <begin position="55"/>
        <end position="70"/>
    </location>
</feature>
<organism evidence="2 3">
    <name type="scientific">Bacteroides uniformis</name>
    <dbReference type="NCBI Taxonomy" id="820"/>
    <lineage>
        <taxon>Bacteria</taxon>
        <taxon>Pseudomonadati</taxon>
        <taxon>Bacteroidota</taxon>
        <taxon>Bacteroidia</taxon>
        <taxon>Bacteroidales</taxon>
        <taxon>Bacteroidaceae</taxon>
        <taxon>Bacteroides</taxon>
    </lineage>
</organism>
<comment type="caution">
    <text evidence="2">The sequence shown here is derived from an EMBL/GenBank/DDBJ whole genome shotgun (WGS) entry which is preliminary data.</text>
</comment>
<protein>
    <submittedName>
        <fullName evidence="2">Uncharacterized protein</fullName>
    </submittedName>
</protein>
<dbReference type="Proteomes" id="UP000442334">
    <property type="component" value="Unassembled WGS sequence"/>
</dbReference>
<sequence>MEDIKPIDKFTLDKYVKEEDDLLEYVEMLGCKCHPDYDFIRVKKEIEDRTETNETEVATEQQATEQQAAAAEEEETL</sequence>
<evidence type="ECO:0000313" key="2">
    <source>
        <dbReference type="EMBL" id="KAB4178933.1"/>
    </source>
</evidence>